<dbReference type="AlphaFoldDB" id="A0A6J7A4L9"/>
<protein>
    <submittedName>
        <fullName evidence="1">Unannotated protein</fullName>
    </submittedName>
</protein>
<sequence length="59" mass="6176">MGRSDTREALRRYFEVDAGHVVVGVLSALAADGLCGAEEIEAAIARHGINPEADDPLAV</sequence>
<dbReference type="SUPFAM" id="SSF52922">
    <property type="entry name" value="TK C-terminal domain-like"/>
    <property type="match status" value="1"/>
</dbReference>
<accession>A0A6J7A4L9</accession>
<name>A0A6J7A4L9_9ZZZZ</name>
<dbReference type="EMBL" id="CAFAAV010000146">
    <property type="protein sequence ID" value="CAB4827478.1"/>
    <property type="molecule type" value="Genomic_DNA"/>
</dbReference>
<gene>
    <name evidence="1" type="ORF">UFOPK3099_01791</name>
</gene>
<dbReference type="Gene3D" id="3.40.50.920">
    <property type="match status" value="1"/>
</dbReference>
<dbReference type="InterPro" id="IPR009014">
    <property type="entry name" value="Transketo_C/PFOR_II"/>
</dbReference>
<proteinExistence type="predicted"/>
<reference evidence="1" key="1">
    <citation type="submission" date="2020-05" db="EMBL/GenBank/DDBJ databases">
        <authorList>
            <person name="Chiriac C."/>
            <person name="Salcher M."/>
            <person name="Ghai R."/>
            <person name="Kavagutti S V."/>
        </authorList>
    </citation>
    <scope>NUCLEOTIDE SEQUENCE</scope>
</reference>
<organism evidence="1">
    <name type="scientific">freshwater metagenome</name>
    <dbReference type="NCBI Taxonomy" id="449393"/>
    <lineage>
        <taxon>unclassified sequences</taxon>
        <taxon>metagenomes</taxon>
        <taxon>ecological metagenomes</taxon>
    </lineage>
</organism>
<evidence type="ECO:0000313" key="1">
    <source>
        <dbReference type="EMBL" id="CAB4827478.1"/>
    </source>
</evidence>